<dbReference type="Gene3D" id="3.20.20.60">
    <property type="entry name" value="Phosphoenolpyruvate-binding domains"/>
    <property type="match status" value="1"/>
</dbReference>
<dbReference type="SUPFAM" id="SSF51621">
    <property type="entry name" value="Phosphoenolpyruvate/pyruvate domain"/>
    <property type="match status" value="1"/>
</dbReference>
<dbReference type="InterPro" id="IPR040442">
    <property type="entry name" value="Pyrv_kinase-like_dom_sf"/>
</dbReference>
<keyword evidence="2" id="KW-0479">Metal-binding</keyword>
<dbReference type="PATRIC" id="fig|391937.3.peg.1506"/>
<comment type="caution">
    <text evidence="5">The sequence shown here is derived from an EMBL/GenBank/DDBJ whole genome shotgun (WGS) entry which is preliminary data.</text>
</comment>
<evidence type="ECO:0000313" key="5">
    <source>
        <dbReference type="EMBL" id="EKF19686.1"/>
    </source>
</evidence>
<dbReference type="eggNOG" id="COG3836">
    <property type="taxonomic scope" value="Bacteria"/>
</dbReference>
<accession>K2MC34</accession>
<evidence type="ECO:0000259" key="4">
    <source>
        <dbReference type="Pfam" id="PF03328"/>
    </source>
</evidence>
<reference evidence="5 6" key="1">
    <citation type="journal article" date="2012" name="J. Bacteriol.">
        <title>Genome Sequence of Nitratireductor pacificus Type Strain pht-3B.</title>
        <authorList>
            <person name="Lai Q."/>
            <person name="Li G."/>
            <person name="Shao Z."/>
        </authorList>
    </citation>
    <scope>NUCLEOTIDE SEQUENCE [LARGE SCALE GENOMIC DNA]</scope>
    <source>
        <strain evidence="6">pht-3B</strain>
    </source>
</reference>
<dbReference type="PANTHER" id="PTHR30502:SF0">
    <property type="entry name" value="PHOSPHOENOLPYRUVATE CARBOXYLASE FAMILY PROTEIN"/>
    <property type="match status" value="1"/>
</dbReference>
<evidence type="ECO:0000313" key="6">
    <source>
        <dbReference type="Proteomes" id="UP000006786"/>
    </source>
</evidence>
<dbReference type="GO" id="GO:0016832">
    <property type="term" value="F:aldehyde-lyase activity"/>
    <property type="evidence" value="ECO:0007669"/>
    <property type="project" value="TreeGrafter"/>
</dbReference>
<dbReference type="GO" id="GO:0005737">
    <property type="term" value="C:cytoplasm"/>
    <property type="evidence" value="ECO:0007669"/>
    <property type="project" value="TreeGrafter"/>
</dbReference>
<dbReference type="OrthoDB" id="9802624at2"/>
<protein>
    <submittedName>
        <fullName evidence="5">HpcH/HpaI aldolase</fullName>
    </submittedName>
</protein>
<dbReference type="Pfam" id="PF03328">
    <property type="entry name" value="HpcH_HpaI"/>
    <property type="match status" value="1"/>
</dbReference>
<organism evidence="5 6">
    <name type="scientific">Nitratireductor pacificus pht-3B</name>
    <dbReference type="NCBI Taxonomy" id="391937"/>
    <lineage>
        <taxon>Bacteria</taxon>
        <taxon>Pseudomonadati</taxon>
        <taxon>Pseudomonadota</taxon>
        <taxon>Alphaproteobacteria</taxon>
        <taxon>Hyphomicrobiales</taxon>
        <taxon>Phyllobacteriaceae</taxon>
        <taxon>Nitratireductor</taxon>
    </lineage>
</organism>
<dbReference type="AlphaFoldDB" id="K2MC34"/>
<dbReference type="RefSeq" id="WP_008595920.1">
    <property type="nucleotide sequence ID" value="NZ_AMRM01000006.1"/>
</dbReference>
<dbReference type="GO" id="GO:0046872">
    <property type="term" value="F:metal ion binding"/>
    <property type="evidence" value="ECO:0007669"/>
    <property type="project" value="UniProtKB-KW"/>
</dbReference>
<evidence type="ECO:0000256" key="3">
    <source>
        <dbReference type="ARBA" id="ARBA00023239"/>
    </source>
</evidence>
<gene>
    <name evidence="5" type="ORF">NA2_07327</name>
</gene>
<sequence length="262" mass="27291">MSLAARLGAGEAVFSAWSAIPDSLTVELVAGLGFDAVTLDMQHGGHHEDSVLRDIAGIRLRGAHPLVRIPVGRFDMASRALDFGAEAVIAPMINSVDDARAFAASMKYPPKGGRSWGPSFAMPRSGATNQQNWLETANHETFSFAMIETRAAFAAVDDILGVEGIDGVLVGPSDFSIAWTGGRVVDHTLEDIMPAIASIAGKARAAGRHAAIYAADPQLAGRYHAMGYRLIASGSEAAYMAQGGSSILAAMRSGIGAPGQSL</sequence>
<dbReference type="Proteomes" id="UP000006786">
    <property type="component" value="Unassembled WGS sequence"/>
</dbReference>
<dbReference type="InterPro" id="IPR050251">
    <property type="entry name" value="HpcH-HpaI_aldolase"/>
</dbReference>
<dbReference type="STRING" id="391937.NA2_07327"/>
<keyword evidence="3" id="KW-0456">Lyase</keyword>
<feature type="domain" description="HpcH/HpaI aldolase/citrate lyase" evidence="4">
    <location>
        <begin position="22"/>
        <end position="238"/>
    </location>
</feature>
<keyword evidence="6" id="KW-1185">Reference proteome</keyword>
<evidence type="ECO:0000256" key="1">
    <source>
        <dbReference type="ARBA" id="ARBA00005568"/>
    </source>
</evidence>
<comment type="similarity">
    <text evidence="1">Belongs to the HpcH/HpaI aldolase family.</text>
</comment>
<dbReference type="InterPro" id="IPR015813">
    <property type="entry name" value="Pyrv/PenolPyrv_kinase-like_dom"/>
</dbReference>
<dbReference type="PANTHER" id="PTHR30502">
    <property type="entry name" value="2-KETO-3-DEOXY-L-RHAMNONATE ALDOLASE"/>
    <property type="match status" value="1"/>
</dbReference>
<name>K2MC34_9HYPH</name>
<dbReference type="InterPro" id="IPR005000">
    <property type="entry name" value="Aldolase/citrate-lyase_domain"/>
</dbReference>
<proteinExistence type="inferred from homology"/>
<dbReference type="EMBL" id="AMRM01000006">
    <property type="protein sequence ID" value="EKF19686.1"/>
    <property type="molecule type" value="Genomic_DNA"/>
</dbReference>
<evidence type="ECO:0000256" key="2">
    <source>
        <dbReference type="ARBA" id="ARBA00022723"/>
    </source>
</evidence>